<proteinExistence type="predicted"/>
<dbReference type="RefSeq" id="WP_148701644.1">
    <property type="nucleotide sequence ID" value="NZ_CP007174.1"/>
</dbReference>
<evidence type="ECO:0008006" key="3">
    <source>
        <dbReference type="Google" id="ProtNLM"/>
    </source>
</evidence>
<dbReference type="EMBL" id="CP007174">
    <property type="protein sequence ID" value="AIF85208.1"/>
    <property type="molecule type" value="Genomic_DNA"/>
</dbReference>
<dbReference type="STRING" id="1459636.NTE_03176"/>
<accession>A0A075MVL8</accession>
<dbReference type="AlphaFoldDB" id="A0A075MVL8"/>
<name>A0A075MVL8_9ARCH</name>
<dbReference type="KEGG" id="nev:NTE_03176"/>
<evidence type="ECO:0000313" key="1">
    <source>
        <dbReference type="EMBL" id="AIF85208.1"/>
    </source>
</evidence>
<dbReference type="GeneID" id="41598834"/>
<protein>
    <recommendedName>
        <fullName evidence="3">PepSY domain-containing protein</fullName>
    </recommendedName>
</protein>
<dbReference type="OrthoDB" id="12249at2157"/>
<keyword evidence="2" id="KW-1185">Reference proteome</keyword>
<reference evidence="1 2" key="1">
    <citation type="journal article" date="2014" name="PLoS ONE">
        <title>Genome Sequence of Candidatus Nitrososphaera evergladensis from Group I.1b Enriched from Everglades Soil Reveals Novel Genomic Features of the Ammonia-Oxidizing Archaea.</title>
        <authorList>
            <person name="Zhalnina K.V."/>
            <person name="Dias R."/>
            <person name="Leonard M.T."/>
            <person name="Dorr de Quadros P."/>
            <person name="Camargo F.A."/>
            <person name="Drew J.C."/>
            <person name="Farmerie W.G."/>
            <person name="Daroub S.H."/>
            <person name="Triplett E.W."/>
        </authorList>
    </citation>
    <scope>NUCLEOTIDE SEQUENCE [LARGE SCALE GENOMIC DNA]</scope>
    <source>
        <strain evidence="1 2">SR1</strain>
    </source>
</reference>
<sequence>MSATKNFLSKKVIVVSILAIGAVSAILVASSMIAQATAQQQQQQTMMWMRGAGQGTMMTTMPEIKGSVSVANETAGFISENLKVPFDAAAKTAQEQVANGTVLGGHVGVVQGYLVYTFFVVDTSNQTAGHLVIVDAGNGQALYTSEGHPLGSSFGPMSGHWGGGPGFGGWWGGPWKGHGFGWGMWH</sequence>
<dbReference type="Proteomes" id="UP000028194">
    <property type="component" value="Chromosome"/>
</dbReference>
<organism evidence="1 2">
    <name type="scientific">Candidatus Nitrososphaera evergladensis SR1</name>
    <dbReference type="NCBI Taxonomy" id="1459636"/>
    <lineage>
        <taxon>Archaea</taxon>
        <taxon>Nitrososphaerota</taxon>
        <taxon>Nitrososphaeria</taxon>
        <taxon>Nitrososphaerales</taxon>
        <taxon>Nitrososphaeraceae</taxon>
        <taxon>Nitrososphaera</taxon>
    </lineage>
</organism>
<gene>
    <name evidence="1" type="ORF">NTE_03176</name>
</gene>
<evidence type="ECO:0000313" key="2">
    <source>
        <dbReference type="Proteomes" id="UP000028194"/>
    </source>
</evidence>
<dbReference type="HOGENOM" id="CLU_117489_0_0_2"/>